<dbReference type="PATRIC" id="fig|1358026.3.peg.3523"/>
<comment type="caution">
    <text evidence="1">The sequence shown here is derived from an EMBL/GenBank/DDBJ whole genome shotgun (WGS) entry which is preliminary data.</text>
</comment>
<gene>
    <name evidence="1" type="ORF">N136_04303</name>
</gene>
<sequence length="48" mass="5025">MPMTALALWRVRPSVGACPFLEGAPCLRVTAHSSAARCRKNKAATAGV</sequence>
<dbReference type="Proteomes" id="UP000016605">
    <property type="component" value="Unassembled WGS sequence"/>
</dbReference>
<dbReference type="AlphaFoldDB" id="U2RLC8"/>
<evidence type="ECO:0000313" key="2">
    <source>
        <dbReference type="Proteomes" id="UP000016605"/>
    </source>
</evidence>
<protein>
    <submittedName>
        <fullName evidence="1">Uncharacterized protein</fullName>
    </submittedName>
</protein>
<evidence type="ECO:0000313" key="1">
    <source>
        <dbReference type="EMBL" id="ERK69369.1"/>
    </source>
</evidence>
<accession>U2RLC8</accession>
<dbReference type="HOGENOM" id="CLU_3154383_0_0_11"/>
<organism evidence="1 2">
    <name type="scientific">Leifsonia aquatica ATCC 14665</name>
    <dbReference type="NCBI Taxonomy" id="1358026"/>
    <lineage>
        <taxon>Bacteria</taxon>
        <taxon>Bacillati</taxon>
        <taxon>Actinomycetota</taxon>
        <taxon>Actinomycetes</taxon>
        <taxon>Micrococcales</taxon>
        <taxon>Microbacteriaceae</taxon>
        <taxon>Leifsonia</taxon>
    </lineage>
</organism>
<name>U2RLC8_LEIAQ</name>
<proteinExistence type="predicted"/>
<reference evidence="1 2" key="1">
    <citation type="submission" date="2013-08" db="EMBL/GenBank/DDBJ databases">
        <authorList>
            <person name="Weinstock G."/>
            <person name="Sodergren E."/>
            <person name="Wylie T."/>
            <person name="Fulton L."/>
            <person name="Fulton R."/>
            <person name="Fronick C."/>
            <person name="O'Laughlin M."/>
            <person name="Godfrey J."/>
            <person name="Miner T."/>
            <person name="Herter B."/>
            <person name="Appelbaum E."/>
            <person name="Cordes M."/>
            <person name="Lek S."/>
            <person name="Wollam A."/>
            <person name="Pepin K.H."/>
            <person name="Palsikar V.B."/>
            <person name="Mitreva M."/>
            <person name="Wilson R.K."/>
        </authorList>
    </citation>
    <scope>NUCLEOTIDE SEQUENCE [LARGE SCALE GENOMIC DNA]</scope>
    <source>
        <strain evidence="1 2">ATCC 14665</strain>
    </source>
</reference>
<dbReference type="EMBL" id="AWVQ01000729">
    <property type="protein sequence ID" value="ERK69369.1"/>
    <property type="molecule type" value="Genomic_DNA"/>
</dbReference>